<proteinExistence type="predicted"/>
<evidence type="ECO:0000313" key="2">
    <source>
        <dbReference type="Proteomes" id="UP001232343"/>
    </source>
</evidence>
<protein>
    <submittedName>
        <fullName evidence="1">Uncharacterized protein</fullName>
    </submittedName>
</protein>
<dbReference type="EMBL" id="JAUSUO010000002">
    <property type="protein sequence ID" value="MDQ0342641.1"/>
    <property type="molecule type" value="Genomic_DNA"/>
</dbReference>
<sequence>MNPLLLNIPLQIETERLILRAPLQTGDGEIVHQQLFCLFD</sequence>
<gene>
    <name evidence="1" type="ORF">J2S14_001453</name>
</gene>
<comment type="caution">
    <text evidence="1">The sequence shown here is derived from an EMBL/GenBank/DDBJ whole genome shotgun (WGS) entry which is preliminary data.</text>
</comment>
<keyword evidence="2" id="KW-1185">Reference proteome</keyword>
<accession>A0ABU0D2N0</accession>
<evidence type="ECO:0000313" key="1">
    <source>
        <dbReference type="EMBL" id="MDQ0342641.1"/>
    </source>
</evidence>
<reference evidence="1 2" key="1">
    <citation type="submission" date="2023-07" db="EMBL/GenBank/DDBJ databases">
        <title>Genomic Encyclopedia of Type Strains, Phase IV (KMG-IV): sequencing the most valuable type-strain genomes for metagenomic binning, comparative biology and taxonomic classification.</title>
        <authorList>
            <person name="Goeker M."/>
        </authorList>
    </citation>
    <scope>NUCLEOTIDE SEQUENCE [LARGE SCALE GENOMIC DNA]</scope>
    <source>
        <strain evidence="1 2">DSM 27848</strain>
    </source>
</reference>
<organism evidence="1 2">
    <name type="scientific">Lederbergia wuyishanensis</name>
    <dbReference type="NCBI Taxonomy" id="1347903"/>
    <lineage>
        <taxon>Bacteria</taxon>
        <taxon>Bacillati</taxon>
        <taxon>Bacillota</taxon>
        <taxon>Bacilli</taxon>
        <taxon>Bacillales</taxon>
        <taxon>Bacillaceae</taxon>
        <taxon>Lederbergia</taxon>
    </lineage>
</organism>
<name>A0ABU0D2N0_9BACI</name>
<dbReference type="Proteomes" id="UP001232343">
    <property type="component" value="Unassembled WGS sequence"/>
</dbReference>